<feature type="compositionally biased region" description="Basic and acidic residues" evidence="2">
    <location>
        <begin position="1206"/>
        <end position="1227"/>
    </location>
</feature>
<feature type="compositionally biased region" description="Polar residues" evidence="2">
    <location>
        <begin position="1445"/>
        <end position="1459"/>
    </location>
</feature>
<feature type="region of interest" description="Disordered" evidence="2">
    <location>
        <begin position="584"/>
        <end position="671"/>
    </location>
</feature>
<feature type="repeat" description="RCC1" evidence="1">
    <location>
        <begin position="138"/>
        <end position="192"/>
    </location>
</feature>
<dbReference type="Pfam" id="PF00566">
    <property type="entry name" value="RabGAP-TBC"/>
    <property type="match status" value="1"/>
</dbReference>
<evidence type="ECO:0000256" key="1">
    <source>
        <dbReference type="PROSITE-ProRule" id="PRU00235"/>
    </source>
</evidence>
<dbReference type="InterPro" id="IPR000195">
    <property type="entry name" value="Rab-GAP-TBC_dom"/>
</dbReference>
<dbReference type="Gene3D" id="1.10.472.80">
    <property type="entry name" value="Ypt/Rab-GAP domain of gyp1p, domain 3"/>
    <property type="match status" value="1"/>
</dbReference>
<feature type="region of interest" description="Disordered" evidence="2">
    <location>
        <begin position="918"/>
        <end position="944"/>
    </location>
</feature>
<feature type="compositionally biased region" description="Low complexity" evidence="2">
    <location>
        <begin position="1761"/>
        <end position="1772"/>
    </location>
</feature>
<feature type="compositionally biased region" description="Basic and acidic residues" evidence="2">
    <location>
        <begin position="1295"/>
        <end position="1316"/>
    </location>
</feature>
<feature type="compositionally biased region" description="Low complexity" evidence="2">
    <location>
        <begin position="984"/>
        <end position="997"/>
    </location>
</feature>
<dbReference type="PROSITE" id="PS50086">
    <property type="entry name" value="TBC_RABGAP"/>
    <property type="match status" value="1"/>
</dbReference>
<feature type="region of interest" description="Disordered" evidence="2">
    <location>
        <begin position="1155"/>
        <end position="1537"/>
    </location>
</feature>
<feature type="compositionally biased region" description="Pro residues" evidence="2">
    <location>
        <begin position="1846"/>
        <end position="1860"/>
    </location>
</feature>
<feature type="compositionally biased region" description="Basic and acidic residues" evidence="2">
    <location>
        <begin position="385"/>
        <end position="395"/>
    </location>
</feature>
<feature type="compositionally biased region" description="Basic and acidic residues" evidence="2">
    <location>
        <begin position="1383"/>
        <end position="1396"/>
    </location>
</feature>
<feature type="compositionally biased region" description="Basic and acidic residues" evidence="2">
    <location>
        <begin position="1744"/>
        <end position="1754"/>
    </location>
</feature>
<dbReference type="Gene3D" id="1.10.8.270">
    <property type="entry name" value="putative rabgap domain of human tbc1 domain family member 14 like domains"/>
    <property type="match status" value="1"/>
</dbReference>
<sequence length="2119" mass="222938">MIFRTLHNRRCTQVAAGVNSAVALLESGEILEKRCAIEQEKEEKKSKASGGLMRRGSSVSGRAGVTTADVFSDFLQKRKSEMWQPVVPASIRNLPASLGRRGFVPRHPTGGLGGGSSAVCFSSIACGGTFVLAVSREGVLFSWGESRQGALGLGPEWTQRHCANPRVVSALEGRRVTSISCGFLHAVALTREDPHSFFSWGCTADGRLCNCLTSGPDVAAPRKIPFVRQFLRAGAAESRRASARRPLTAVAAGQRVMSMTAASGLSGGTLPAFAPAPRLQQRPVRTAWEEKDGGPSAEVQKGKHAAASSGESLFLPHPETRLSAFLASSSRSEGHIPGDGAPIVDVEGEGERPGEGGLSSLGFEGEHGGGTGREGGVGISGTVEEGNHKKEEGRLKFLRGTGRGARGPGRDVKGGRGKGRGGMIGGLRRSSSLGDEEGHGGGFSVSPPSSPAASVASSAVTPPFGHGLLPDALREIQTEVAEDMGELSMKGVGGKRRSRSLGEPSEFLREHAQEGGWGPAQTRTEGYGMNQNSFESRSGAGGSLQPEPGGERGAEAAGSGPVGFAGGDSEAAVSFMMPRSVGALEAGGSRSPPVPGVPFPSSSLSEAAGEAGGERERRGHTEESSFSPSFKDRLRQRWMQLNPFGPSTGAGGVGGPPPSLGRQGGAHTHTASSHLRFMRVTAAGQTQNNSPPPVGVPAGLYGGLPAWKVSGSSALSRSRGRGRGVPAYAHAMARPLASTGENGGFLGGGLNASVPASLSPTPMQSVAQFLGGPEGGGRRGSNSRVEGGALNQRQSRGGGEMGESRRSLGGSGFGSVRVKKVVCGFDHTLILLSDGDLWACGSDHLGQLGSGSGGFVRSPVPRRVQIERCEGEGEGGGKGSRGDVVDATAGPFHSLALCSDGSVFVFGLNVMARESGDFNRSSSAERLLEERRRRERKSSQAPSACAAASAENCQVVGEIQDNACERTETTKDKEGLPMEGSSGGQHQHQQQAGGVSSDLSPEPGRENSCSPPKTAWERKDILEDNKINRRPLVLQSPKLLCRFDLGRVSDVSLGQGDVNGRGRGRSRGSRNNSNASSVNQEEKGQTTKRTNMVQMECGPHFILLTCRATLLPELLSESAPAHLSAGIPGEERGEGTYDDSLSGCAVEKESVRRDVQLNSATNGANGELGAQERKGGEAVSLSPEKGETIERTGTGGQEETGTPPRMPRDSKKPTKVSPSREKADSSRRSLKSQPSSLLQLQPASLPPSRRAWAHQMKEKEKRGATVSPSGKRAPSVEVSQKPPAARLEPPSRSPVLEENKGEDRVDKKGANAHRDGVPVSPSSDGFPFLSASSPAVSVSVSERVAGLGASPSPPISHNSPPVATLQQQQQLQTASPSPSSFLREPEGDGKLSEGGDRTPFLSATGGASSHVGDGIEEGGGECEGEVPQQTLRADDARMPHPSTPQPAFNSPESPNTNARPGSGQGTGPQGDDARLSPSPAVARQSLSRTPPWPSEAVGPDPGAFLAGGSGMPGPSRSVPPPAGPQGSRGPAFLSSQRRVSLASSSKLPVGPSCYFDRERVRQWAFWETQVIPEWLGRHPGTGGEIGPGETHRGSTIEKAWRQGGVPAESRDVVWPLAIGNRMRITRQLFETLTEAVEIVRKKKAKQSARETPRQQQQLPSLCPSPSVPSHAPLSPAPCSPPAPALSLFPEKSPVSPPVQTPSIEAASSPAGQKKIELHKQKTAEKAASCREQRAEECEEAEAVNEMKEGEENQRPRKASSRSRPSQSAPQWRRLTRSETVEIKGRHGTLTRKSSGKVGKNGEEKDKPAPGQPPFPRLMATAVSPNATGALEPSADEDQNALNSPPAAAPFPASPPTPSPSFTPEQTGEERETEVEVALSPGEKSLCASLRLIEVDLPRTLPHLGLFGPRGSLYHECRDILAAWAAFRPDLGYVQGMSYIAAVLLLHLPPGAAAFSALCNLVTLPVLCGMYKLGIEEVESRYRIFYQLLDRICPPMRMHLEDIGLPCELFLLEWFLTLFSKVLPLPFACLVWDLLLLDGEITLFVAAVLLLDLSKQAILTAGDVAEGREALAGVGRIATQGGAEGFLQAMRRVRGQVQDEVLMAVSRLSTIEFSVKSLLL</sequence>
<name>A0A0G4HDX9_9ALVE</name>
<dbReference type="SUPFAM" id="SSF47923">
    <property type="entry name" value="Ypt/Rab-GAP domain of gyp1p"/>
    <property type="match status" value="2"/>
</dbReference>
<dbReference type="SUPFAM" id="SSF50985">
    <property type="entry name" value="RCC1/BLIP-II"/>
    <property type="match status" value="2"/>
</dbReference>
<feature type="region of interest" description="Disordered" evidence="2">
    <location>
        <begin position="1643"/>
        <end position="1872"/>
    </location>
</feature>
<dbReference type="SMART" id="SM00164">
    <property type="entry name" value="TBC"/>
    <property type="match status" value="1"/>
</dbReference>
<feature type="compositionally biased region" description="Basic and acidic residues" evidence="2">
    <location>
        <begin position="1713"/>
        <end position="1735"/>
    </location>
</feature>
<dbReference type="InterPro" id="IPR000408">
    <property type="entry name" value="Reg_chr_condens"/>
</dbReference>
<feature type="region of interest" description="Disordered" evidence="2">
    <location>
        <begin position="327"/>
        <end position="459"/>
    </location>
</feature>
<dbReference type="Gene3D" id="2.130.10.30">
    <property type="entry name" value="Regulator of chromosome condensation 1/beta-lactamase-inhibitor protein II"/>
    <property type="match status" value="2"/>
</dbReference>
<feature type="compositionally biased region" description="Pro residues" evidence="2">
    <location>
        <begin position="1674"/>
        <end position="1683"/>
    </location>
</feature>
<feature type="compositionally biased region" description="Low complexity" evidence="2">
    <location>
        <begin position="599"/>
        <end position="609"/>
    </location>
</feature>
<feature type="compositionally biased region" description="Low complexity" evidence="2">
    <location>
        <begin position="444"/>
        <end position="459"/>
    </location>
</feature>
<feature type="compositionally biased region" description="Polar residues" evidence="2">
    <location>
        <begin position="521"/>
        <end position="536"/>
    </location>
</feature>
<accession>A0A0G4HDX9</accession>
<dbReference type="PANTHER" id="PTHR47219:SF9">
    <property type="entry name" value="GTPASE ACTIVATING PROTEIN AND CENTROSOME-ASSOCIATED, ISOFORM B"/>
    <property type="match status" value="1"/>
</dbReference>
<feature type="compositionally biased region" description="Low complexity" evidence="2">
    <location>
        <begin position="1330"/>
        <end position="1345"/>
    </location>
</feature>
<feature type="region of interest" description="Disordered" evidence="2">
    <location>
        <begin position="287"/>
        <end position="315"/>
    </location>
</feature>
<dbReference type="Pfam" id="PF13540">
    <property type="entry name" value="RCC1_2"/>
    <property type="match status" value="2"/>
</dbReference>
<feature type="region of interest" description="Disordered" evidence="2">
    <location>
        <begin position="769"/>
        <end position="809"/>
    </location>
</feature>
<feature type="compositionally biased region" description="Low complexity" evidence="2">
    <location>
        <begin position="1654"/>
        <end position="1673"/>
    </location>
</feature>
<dbReference type="EMBL" id="CDMZ01002364">
    <property type="protein sequence ID" value="CEM42046.1"/>
    <property type="molecule type" value="Genomic_DNA"/>
</dbReference>
<feature type="region of interest" description="Disordered" evidence="2">
    <location>
        <begin position="484"/>
        <end position="565"/>
    </location>
</feature>
<evidence type="ECO:0000256" key="2">
    <source>
        <dbReference type="SAM" id="MobiDB-lite"/>
    </source>
</evidence>
<feature type="compositionally biased region" description="Low complexity" evidence="2">
    <location>
        <begin position="1069"/>
        <end position="1079"/>
    </location>
</feature>
<dbReference type="Pfam" id="PF00415">
    <property type="entry name" value="RCC1"/>
    <property type="match status" value="1"/>
</dbReference>
<dbReference type="GO" id="GO:0031267">
    <property type="term" value="F:small GTPase binding"/>
    <property type="evidence" value="ECO:0007669"/>
    <property type="project" value="TreeGrafter"/>
</dbReference>
<feature type="compositionally biased region" description="Basic and acidic residues" evidence="2">
    <location>
        <begin position="1775"/>
        <end position="1784"/>
    </location>
</feature>
<feature type="repeat" description="RCC1" evidence="1">
    <location>
        <begin position="835"/>
        <end position="900"/>
    </location>
</feature>
<dbReference type="InterPro" id="IPR050302">
    <property type="entry name" value="Rab_GAP_TBC_domain"/>
</dbReference>
<feature type="compositionally biased region" description="Low complexity" evidence="2">
    <location>
        <begin position="1231"/>
        <end position="1249"/>
    </location>
</feature>
<feature type="region of interest" description="Disordered" evidence="2">
    <location>
        <begin position="968"/>
        <end position="1017"/>
    </location>
</feature>
<dbReference type="PROSITE" id="PS50012">
    <property type="entry name" value="RCC1_3"/>
    <property type="match status" value="2"/>
</dbReference>
<feature type="compositionally biased region" description="Basic and acidic residues" evidence="2">
    <location>
        <begin position="612"/>
        <end position="623"/>
    </location>
</feature>
<protein>
    <recommendedName>
        <fullName evidence="3">Rab-GAP TBC domain-containing protein</fullName>
    </recommendedName>
</protein>
<proteinExistence type="predicted"/>
<feature type="domain" description="Rab-GAP TBC" evidence="3">
    <location>
        <begin position="1604"/>
        <end position="2038"/>
    </location>
</feature>
<feature type="compositionally biased region" description="Gly residues" evidence="2">
    <location>
        <begin position="368"/>
        <end position="379"/>
    </location>
</feature>
<dbReference type="InterPro" id="IPR009091">
    <property type="entry name" value="RCC1/BLIP-II"/>
</dbReference>
<gene>
    <name evidence="4" type="ORF">Cvel_6429</name>
</gene>
<dbReference type="PANTHER" id="PTHR47219">
    <property type="entry name" value="RAB GTPASE-ACTIVATING PROTEIN 1-LIKE"/>
    <property type="match status" value="1"/>
</dbReference>
<dbReference type="VEuPathDB" id="CryptoDB:Cvel_6429"/>
<organism evidence="4">
    <name type="scientific">Chromera velia CCMP2878</name>
    <dbReference type="NCBI Taxonomy" id="1169474"/>
    <lineage>
        <taxon>Eukaryota</taxon>
        <taxon>Sar</taxon>
        <taxon>Alveolata</taxon>
        <taxon>Colpodellida</taxon>
        <taxon>Chromeraceae</taxon>
        <taxon>Chromera</taxon>
    </lineage>
</organism>
<feature type="region of interest" description="Disordered" evidence="2">
    <location>
        <begin position="1052"/>
        <end position="1089"/>
    </location>
</feature>
<dbReference type="InterPro" id="IPR035969">
    <property type="entry name" value="Rab-GAP_TBC_sf"/>
</dbReference>
<dbReference type="GO" id="GO:0005096">
    <property type="term" value="F:GTPase activator activity"/>
    <property type="evidence" value="ECO:0007669"/>
    <property type="project" value="TreeGrafter"/>
</dbReference>
<evidence type="ECO:0000259" key="3">
    <source>
        <dbReference type="PROSITE" id="PS50086"/>
    </source>
</evidence>
<reference evidence="4" key="1">
    <citation type="submission" date="2014-11" db="EMBL/GenBank/DDBJ databases">
        <authorList>
            <person name="Otto D Thomas"/>
            <person name="Naeem Raeece"/>
        </authorList>
    </citation>
    <scope>NUCLEOTIDE SEQUENCE</scope>
</reference>
<dbReference type="PROSITE" id="PS00626">
    <property type="entry name" value="RCC1_2"/>
    <property type="match status" value="2"/>
</dbReference>
<feature type="compositionally biased region" description="Low complexity" evidence="2">
    <location>
        <begin position="1355"/>
        <end position="1380"/>
    </location>
</feature>
<feature type="compositionally biased region" description="Acidic residues" evidence="2">
    <location>
        <begin position="1414"/>
        <end position="1424"/>
    </location>
</feature>
<evidence type="ECO:0000313" key="4">
    <source>
        <dbReference type="EMBL" id="CEM42046.1"/>
    </source>
</evidence>